<feature type="compositionally biased region" description="Polar residues" evidence="1">
    <location>
        <begin position="138"/>
        <end position="164"/>
    </location>
</feature>
<evidence type="ECO:0000256" key="1">
    <source>
        <dbReference type="SAM" id="MobiDB-lite"/>
    </source>
</evidence>
<protein>
    <submittedName>
        <fullName evidence="3">BESS motif</fullName>
    </submittedName>
</protein>
<reference evidence="3 4" key="1">
    <citation type="submission" date="2023-09" db="EMBL/GenBank/DDBJ databases">
        <title>Nesidiocoris tenuis whole genome shotgun sequence.</title>
        <authorList>
            <person name="Shibata T."/>
            <person name="Shimoda M."/>
            <person name="Kobayashi T."/>
            <person name="Uehara T."/>
        </authorList>
    </citation>
    <scope>NUCLEOTIDE SEQUENCE [LARGE SCALE GENOMIC DNA]</scope>
    <source>
        <strain evidence="3 4">Japan</strain>
    </source>
</reference>
<sequence>MPPPRLCKDKEWTTDLDIQLIHAVHEHRAIWDSSSTDYHNPLVKYMSWQAIETSTGIECGVVKKRWTTLRDSFTKAFRRLQTAKQSGAGSRKVKYKYYYDMLFLAPTLRQTIELNSPSDFKDEDYSDPDSPFTVLYPEQSNEEQTASNCANSEAESTGNGDDQCSTGSPPKSPSPSPNQRPRRTKKETTVFDPDPLDDGIEPDEKVKDTEDDLYLPPGKRRKSLRNADGDETPLPKKRGRPPLISKMSTVSSVSMKTRLKDVLAKANSSAASTSDKPPLSKEDALCEAAGRLVAASLKDLPHGAIKKKIAQIMNLLATSDS</sequence>
<dbReference type="PANTHER" id="PTHR12243">
    <property type="entry name" value="MADF DOMAIN TRANSCRIPTION FACTOR"/>
    <property type="match status" value="1"/>
</dbReference>
<evidence type="ECO:0000259" key="2">
    <source>
        <dbReference type="PROSITE" id="PS51029"/>
    </source>
</evidence>
<dbReference type="Proteomes" id="UP001307889">
    <property type="component" value="Chromosome 4"/>
</dbReference>
<feature type="domain" description="MADF" evidence="2">
    <location>
        <begin position="19"/>
        <end position="109"/>
    </location>
</feature>
<accession>A0ABN7AM56</accession>
<feature type="region of interest" description="Disordered" evidence="1">
    <location>
        <begin position="119"/>
        <end position="254"/>
    </location>
</feature>
<dbReference type="InterPro" id="IPR006578">
    <property type="entry name" value="MADF-dom"/>
</dbReference>
<gene>
    <name evidence="3" type="ORF">NTJ_06133</name>
</gene>
<dbReference type="Pfam" id="PF10545">
    <property type="entry name" value="MADF_DNA_bdg"/>
    <property type="match status" value="1"/>
</dbReference>
<evidence type="ECO:0000313" key="4">
    <source>
        <dbReference type="Proteomes" id="UP001307889"/>
    </source>
</evidence>
<keyword evidence="4" id="KW-1185">Reference proteome</keyword>
<proteinExistence type="predicted"/>
<dbReference type="PROSITE" id="PS51029">
    <property type="entry name" value="MADF"/>
    <property type="match status" value="1"/>
</dbReference>
<organism evidence="3 4">
    <name type="scientific">Nesidiocoris tenuis</name>
    <dbReference type="NCBI Taxonomy" id="355587"/>
    <lineage>
        <taxon>Eukaryota</taxon>
        <taxon>Metazoa</taxon>
        <taxon>Ecdysozoa</taxon>
        <taxon>Arthropoda</taxon>
        <taxon>Hexapoda</taxon>
        <taxon>Insecta</taxon>
        <taxon>Pterygota</taxon>
        <taxon>Neoptera</taxon>
        <taxon>Paraneoptera</taxon>
        <taxon>Hemiptera</taxon>
        <taxon>Heteroptera</taxon>
        <taxon>Panheteroptera</taxon>
        <taxon>Cimicomorpha</taxon>
        <taxon>Miridae</taxon>
        <taxon>Dicyphina</taxon>
        <taxon>Nesidiocoris</taxon>
    </lineage>
</organism>
<feature type="compositionally biased region" description="Low complexity" evidence="1">
    <location>
        <begin position="245"/>
        <end position="254"/>
    </location>
</feature>
<dbReference type="EMBL" id="AP028912">
    <property type="protein sequence ID" value="BES93324.1"/>
    <property type="molecule type" value="Genomic_DNA"/>
</dbReference>
<name>A0ABN7AM56_9HEMI</name>
<evidence type="ECO:0000313" key="3">
    <source>
        <dbReference type="EMBL" id="BES93324.1"/>
    </source>
</evidence>
<dbReference type="PANTHER" id="PTHR12243:SF67">
    <property type="entry name" value="COREPRESSOR OF PANGOLIN, ISOFORM A-RELATED"/>
    <property type="match status" value="1"/>
</dbReference>
<dbReference type="InterPro" id="IPR039353">
    <property type="entry name" value="TF_Adf1"/>
</dbReference>
<dbReference type="SMART" id="SM00595">
    <property type="entry name" value="MADF"/>
    <property type="match status" value="1"/>
</dbReference>